<protein>
    <recommendedName>
        <fullName evidence="3">Secreted protein</fullName>
    </recommendedName>
</protein>
<keyword evidence="2" id="KW-1185">Reference proteome</keyword>
<evidence type="ECO:0000313" key="1">
    <source>
        <dbReference type="EMBL" id="WAP67593.1"/>
    </source>
</evidence>
<proteinExistence type="predicted"/>
<dbReference type="Proteomes" id="UP001164020">
    <property type="component" value="Chromosome"/>
</dbReference>
<gene>
    <name evidence="1" type="ORF">OH818_19130</name>
</gene>
<evidence type="ECO:0000313" key="2">
    <source>
        <dbReference type="Proteomes" id="UP001164020"/>
    </source>
</evidence>
<sequence length="72" mass="6757">MSESLVIVSVALAVSFDGGGGGGGGGGSWFDATWPVGTGASGGGPLSAYGDTDREQPAANSSKAVIAVALTG</sequence>
<accession>A0ABY7BVD6</accession>
<name>A0ABY7BVD6_9HYPH</name>
<organism evidence="1 2">
    <name type="scientific">Jiella pelagia</name>
    <dbReference type="NCBI Taxonomy" id="2986949"/>
    <lineage>
        <taxon>Bacteria</taxon>
        <taxon>Pseudomonadati</taxon>
        <taxon>Pseudomonadota</taxon>
        <taxon>Alphaproteobacteria</taxon>
        <taxon>Hyphomicrobiales</taxon>
        <taxon>Aurantimonadaceae</taxon>
        <taxon>Jiella</taxon>
    </lineage>
</organism>
<reference evidence="1" key="1">
    <citation type="submission" date="2022-12" db="EMBL/GenBank/DDBJ databases">
        <title>Jiella pelagia sp. nov., isolated from phosphonate enriched culture of Northwest Pacific surface seawater.</title>
        <authorList>
            <person name="Shin D.Y."/>
            <person name="Hwang C.Y."/>
        </authorList>
    </citation>
    <scope>NUCLEOTIDE SEQUENCE</scope>
    <source>
        <strain evidence="1">HL-NP1</strain>
    </source>
</reference>
<dbReference type="EMBL" id="CP114029">
    <property type="protein sequence ID" value="WAP67593.1"/>
    <property type="molecule type" value="Genomic_DNA"/>
</dbReference>
<evidence type="ECO:0008006" key="3">
    <source>
        <dbReference type="Google" id="ProtNLM"/>
    </source>
</evidence>
<dbReference type="RefSeq" id="WP_268880053.1">
    <property type="nucleotide sequence ID" value="NZ_CP114029.1"/>
</dbReference>